<organism evidence="3 4">
    <name type="scientific">Pseudothioclava arenosa</name>
    <dbReference type="NCBI Taxonomy" id="1795308"/>
    <lineage>
        <taxon>Bacteria</taxon>
        <taxon>Pseudomonadati</taxon>
        <taxon>Pseudomonadota</taxon>
        <taxon>Alphaproteobacteria</taxon>
        <taxon>Rhodobacterales</taxon>
        <taxon>Paracoccaceae</taxon>
        <taxon>Pseudothioclava</taxon>
    </lineage>
</organism>
<dbReference type="GO" id="GO:0008168">
    <property type="term" value="F:methyltransferase activity"/>
    <property type="evidence" value="ECO:0007669"/>
    <property type="project" value="UniProtKB-KW"/>
</dbReference>
<keyword evidence="1 3" id="KW-0489">Methyltransferase</keyword>
<keyword evidence="4" id="KW-1185">Reference proteome</keyword>
<dbReference type="Gene3D" id="3.40.50.150">
    <property type="entry name" value="Vaccinia Virus protein VP39"/>
    <property type="match status" value="1"/>
</dbReference>
<proteinExistence type="predicted"/>
<dbReference type="InterPro" id="IPR029063">
    <property type="entry name" value="SAM-dependent_MTases_sf"/>
</dbReference>
<dbReference type="EMBL" id="NTJD01000006">
    <property type="protein sequence ID" value="PCD76420.1"/>
    <property type="molecule type" value="Genomic_DNA"/>
</dbReference>
<dbReference type="OrthoDB" id="9793723at2"/>
<accession>A0A2A4CQ16</accession>
<dbReference type="GO" id="GO:0032259">
    <property type="term" value="P:methylation"/>
    <property type="evidence" value="ECO:0007669"/>
    <property type="project" value="UniProtKB-KW"/>
</dbReference>
<evidence type="ECO:0000256" key="1">
    <source>
        <dbReference type="ARBA" id="ARBA00022603"/>
    </source>
</evidence>
<gene>
    <name evidence="3" type="ORF">CLN94_09555</name>
</gene>
<dbReference type="PANTHER" id="PTHR13090:SF1">
    <property type="entry name" value="ARGININE-HYDROXYLASE NDUFAF5, MITOCHONDRIAL"/>
    <property type="match status" value="1"/>
</dbReference>
<dbReference type="InterPro" id="IPR050602">
    <property type="entry name" value="Malonyl-ACP_OMT"/>
</dbReference>
<evidence type="ECO:0000313" key="3">
    <source>
        <dbReference type="EMBL" id="PCD76420.1"/>
    </source>
</evidence>
<dbReference type="SUPFAM" id="SSF53335">
    <property type="entry name" value="S-adenosyl-L-methionine-dependent methyltransferases"/>
    <property type="match status" value="1"/>
</dbReference>
<reference evidence="3 4" key="1">
    <citation type="submission" date="2017-09" db="EMBL/GenBank/DDBJ databases">
        <title>A multilocus sequence analysis scheme for characterization of bacteria in the genus Thioclava.</title>
        <authorList>
            <person name="Liu Y."/>
            <person name="Shao Z."/>
        </authorList>
    </citation>
    <scope>NUCLEOTIDE SEQUENCE [LARGE SCALE GENOMIC DNA]</scope>
    <source>
        <strain evidence="3 4">CAU 1312</strain>
    </source>
</reference>
<evidence type="ECO:0000256" key="2">
    <source>
        <dbReference type="ARBA" id="ARBA00022679"/>
    </source>
</evidence>
<dbReference type="Proteomes" id="UP000243507">
    <property type="component" value="Unassembled WGS sequence"/>
</dbReference>
<comment type="caution">
    <text evidence="3">The sequence shown here is derived from an EMBL/GenBank/DDBJ whole genome shotgun (WGS) entry which is preliminary data.</text>
</comment>
<dbReference type="RefSeq" id="WP_096433583.1">
    <property type="nucleotide sequence ID" value="NZ_NTJD01000006.1"/>
</dbReference>
<protein>
    <submittedName>
        <fullName evidence="3">SAM-dependent methyltransferase</fullName>
    </submittedName>
</protein>
<dbReference type="AlphaFoldDB" id="A0A2A4CQ16"/>
<keyword evidence="2 3" id="KW-0808">Transferase</keyword>
<name>A0A2A4CQ16_9RHOB</name>
<dbReference type="PANTHER" id="PTHR13090">
    <property type="entry name" value="ARGININE-HYDROXYLASE NDUFAF5, MITOCHONDRIAL"/>
    <property type="match status" value="1"/>
</dbReference>
<evidence type="ECO:0000313" key="4">
    <source>
        <dbReference type="Proteomes" id="UP000243507"/>
    </source>
</evidence>
<sequence length="278" mass="30374">MTTPPLLTDQSALMRNRARAMARGPELFLHEDAALELEERLNEVNRTFTAPAVVAPFFAPWQKILPTAKLVPESEVLDLEAGAHDLVVHAMGLHWANDPVGQIVQSARALRPDGLFIAVMFGGQTLNELRAALAEAEVSVTGGLSPRVLPMGEIRDLGALLQRSGLALPVADSVMRKVTYETPLRLLADLRGMGEANALASRLRRPTRRTVFAEAMARYTRAFAEPDGRVRASFEMVWLTGWKPHESQQKPLRPGSAQARLAEALGATEFKTGDKAGR</sequence>